<sequence length="43" mass="4881">MLNLNRLLQEAIDNGYTLELVVGREGYCNLRVIPHPVEKQEAA</sequence>
<organismHost>
    <name type="scientific">Pseudomonas aeruginosa</name>
    <dbReference type="NCBI Taxonomy" id="287"/>
</organismHost>
<dbReference type="RefSeq" id="YP_009217107.1">
    <property type="nucleotide sequence ID" value="NC_028999.1"/>
</dbReference>
<dbReference type="GeneID" id="26643555"/>
<dbReference type="Proteomes" id="UP000008388">
    <property type="component" value="Segment"/>
</dbReference>
<organism evidence="1 2">
    <name type="scientific">Pseudomonas phage PhiPA3</name>
    <name type="common">Pseudomonas aeruginosa phage PhiPA3</name>
    <dbReference type="NCBI Taxonomy" id="998086"/>
    <lineage>
        <taxon>Viruses</taxon>
        <taxon>Duplodnaviria</taxon>
        <taxon>Heunggongvirae</taxon>
        <taxon>Uroviricota</taxon>
        <taxon>Caudoviricetes</taxon>
        <taxon>Chimalliviridae</taxon>
        <taxon>Miltoncavirus</taxon>
        <taxon>Miltoncavirus PhiPA3</taxon>
    </lineage>
</organism>
<dbReference type="KEGG" id="vg:26643555"/>
<accession>F8SJQ6</accession>
<evidence type="ECO:0000313" key="2">
    <source>
        <dbReference type="Proteomes" id="UP000008388"/>
    </source>
</evidence>
<reference evidence="1 2" key="1">
    <citation type="journal article" date="2011" name="Microbiology">
        <title>The Pseudomonas aeruginosa generalized transducing phage phiPA3 is a new member of the phiKZ-like group of 'jumbo' phages, and infects model laboratory strains and clinical isolates from cystic fibrosis patients.</title>
        <authorList>
            <person name="Monson R."/>
            <person name="Foulds I."/>
            <person name="Foweraker J."/>
            <person name="Welch M."/>
            <person name="Salmond G.P."/>
        </authorList>
    </citation>
    <scope>NUCLEOTIDE SEQUENCE [LARGE SCALE GENOMIC DNA]</scope>
</reference>
<evidence type="ECO:0000313" key="1">
    <source>
        <dbReference type="EMBL" id="AEH03451.1"/>
    </source>
</evidence>
<dbReference type="EMBL" id="HQ630627">
    <property type="protein sequence ID" value="AEH03451.1"/>
    <property type="molecule type" value="Genomic_DNA"/>
</dbReference>
<proteinExistence type="predicted"/>
<gene>
    <name evidence="1" type="primary">024A</name>
</gene>
<protein>
    <submittedName>
        <fullName evidence="1">Uncharacterized protein 024A</fullName>
    </submittedName>
</protein>
<name>F8SJQ6_BPPA3</name>
<keyword evidence="2" id="KW-1185">Reference proteome</keyword>